<accession>A0A1W1XB37</accession>
<gene>
    <name evidence="1" type="ORF">SAMN02745857_01136</name>
</gene>
<reference evidence="1 2" key="1">
    <citation type="submission" date="2017-04" db="EMBL/GenBank/DDBJ databases">
        <authorList>
            <person name="Afonso C.L."/>
            <person name="Miller P.J."/>
            <person name="Scott M.A."/>
            <person name="Spackman E."/>
            <person name="Goraichik I."/>
            <person name="Dimitrov K.M."/>
            <person name="Suarez D.L."/>
            <person name="Swayne D.E."/>
        </authorList>
    </citation>
    <scope>NUCLEOTIDE SEQUENCE [LARGE SCALE GENOMIC DNA]</scope>
    <source>
        <strain evidence="1 2">DSM 23236</strain>
    </source>
</reference>
<sequence length="217" mass="23093">MMSNGPLTLRSMRTQQGIALFLALIALVVMTLAAIALVKSVDSGTLVIGNLSFKQAAVVAADHAAEDAVSWLQTNATGTTLDSNNTAAGYYATYLADLDPTGNSTKTGRVMVDWDNNNCNGYSGTCIDPVSTTTTSDGTTVSYLISRQCTLTGSVNATNQMCSRPGTSSSANNQARNSISYNEYSFNLSFSGPYYRIIVRAKGARNTVSYTETLMHM</sequence>
<evidence type="ECO:0000313" key="2">
    <source>
        <dbReference type="Proteomes" id="UP000192761"/>
    </source>
</evidence>
<dbReference type="RefSeq" id="WP_139798677.1">
    <property type="nucleotide sequence ID" value="NZ_FWXD01000005.1"/>
</dbReference>
<name>A0A1W1XB37_9NEIS</name>
<evidence type="ECO:0000313" key="1">
    <source>
        <dbReference type="EMBL" id="SMC21132.1"/>
    </source>
</evidence>
<proteinExistence type="predicted"/>
<dbReference type="EMBL" id="FWXD01000005">
    <property type="protein sequence ID" value="SMC21132.1"/>
    <property type="molecule type" value="Genomic_DNA"/>
</dbReference>
<protein>
    <recommendedName>
        <fullName evidence="3">Tfp pilus assembly protein PilX</fullName>
    </recommendedName>
</protein>
<keyword evidence="2" id="KW-1185">Reference proteome</keyword>
<dbReference type="AlphaFoldDB" id="A0A1W1XB37"/>
<evidence type="ECO:0008006" key="3">
    <source>
        <dbReference type="Google" id="ProtNLM"/>
    </source>
</evidence>
<dbReference type="STRING" id="1121001.SAMN02745857_01136"/>
<dbReference type="OrthoDB" id="5954007at2"/>
<dbReference type="Proteomes" id="UP000192761">
    <property type="component" value="Unassembled WGS sequence"/>
</dbReference>
<organism evidence="1 2">
    <name type="scientific">Andreprevotia lacus DSM 23236</name>
    <dbReference type="NCBI Taxonomy" id="1121001"/>
    <lineage>
        <taxon>Bacteria</taxon>
        <taxon>Pseudomonadati</taxon>
        <taxon>Pseudomonadota</taxon>
        <taxon>Betaproteobacteria</taxon>
        <taxon>Neisseriales</taxon>
        <taxon>Chitinibacteraceae</taxon>
        <taxon>Andreprevotia</taxon>
    </lineage>
</organism>